<dbReference type="InterPro" id="IPR053167">
    <property type="entry name" value="Spore_coat_component"/>
</dbReference>
<reference evidence="3" key="1">
    <citation type="submission" date="2024-06" db="EMBL/GenBank/DDBJ databases">
        <authorList>
            <person name="Coelho C."/>
            <person name="Bento M."/>
            <person name="Garcia E."/>
            <person name="Camelo A."/>
            <person name="Brandao I."/>
            <person name="Espirito Santo C."/>
            <person name="Trovao J."/>
            <person name="Verissimo A."/>
            <person name="Costa J."/>
            <person name="Tiago I."/>
        </authorList>
    </citation>
    <scope>NUCLEOTIDE SEQUENCE</scope>
    <source>
        <strain evidence="3">KWT182</strain>
    </source>
</reference>
<name>A0AAU7Q9J5_9GAMM</name>
<gene>
    <name evidence="3" type="ORF">ABK905_25960</name>
</gene>
<feature type="chain" id="PRO_5043728248" evidence="1">
    <location>
        <begin position="28"/>
        <end position="174"/>
    </location>
</feature>
<protein>
    <submittedName>
        <fullName evidence="3">Spore coat U domain-containing protein</fullName>
    </submittedName>
</protein>
<sequence length="174" mass="18117">MDPAFSLRSFYALLAVLASLYVGPARALPTQSFQVSASIVAGCQIQGGGGVWGTLDFGSHSALDSRSVGTGLVQNAGLLIACTPGTTLSISLDGGRYYTTTRNLGQANGNDSVAYRLYTSAGYSPASEIPVNQSITVNFSNAANITLPIYGLLQLDGTHRAGTYTDLLSVTLSW</sequence>
<dbReference type="InterPro" id="IPR007893">
    <property type="entry name" value="Spore_coat_U/FanG"/>
</dbReference>
<dbReference type="EMBL" id="CP157947">
    <property type="protein sequence ID" value="XBS69704.1"/>
    <property type="molecule type" value="Genomic_DNA"/>
</dbReference>
<keyword evidence="1" id="KW-0732">Signal</keyword>
<accession>A0AAU7Q9J5</accession>
<evidence type="ECO:0000313" key="3">
    <source>
        <dbReference type="EMBL" id="XBS69704.1"/>
    </source>
</evidence>
<dbReference type="PANTHER" id="PTHR37089">
    <property type="entry name" value="PROTEIN U-RELATED"/>
    <property type="match status" value="1"/>
</dbReference>
<organism evidence="3">
    <name type="scientific">Acerihabitans sp. KWT182</name>
    <dbReference type="NCBI Taxonomy" id="3157919"/>
    <lineage>
        <taxon>Bacteria</taxon>
        <taxon>Pseudomonadati</taxon>
        <taxon>Pseudomonadota</taxon>
        <taxon>Gammaproteobacteria</taxon>
        <taxon>Enterobacterales</taxon>
        <taxon>Pectobacteriaceae</taxon>
        <taxon>Acerihabitans</taxon>
    </lineage>
</organism>
<feature type="signal peptide" evidence="1">
    <location>
        <begin position="1"/>
        <end position="27"/>
    </location>
</feature>
<feature type="domain" description="Spore coat protein U/FanG" evidence="2">
    <location>
        <begin position="30"/>
        <end position="171"/>
    </location>
</feature>
<evidence type="ECO:0000256" key="1">
    <source>
        <dbReference type="SAM" id="SignalP"/>
    </source>
</evidence>
<evidence type="ECO:0000259" key="2">
    <source>
        <dbReference type="Pfam" id="PF05229"/>
    </source>
</evidence>
<proteinExistence type="predicted"/>
<dbReference type="Pfam" id="PF05229">
    <property type="entry name" value="SCPU"/>
    <property type="match status" value="1"/>
</dbReference>
<dbReference type="SMART" id="SM00972">
    <property type="entry name" value="SCPU"/>
    <property type="match status" value="1"/>
</dbReference>
<dbReference type="AlphaFoldDB" id="A0AAU7Q9J5"/>